<dbReference type="PROSITE" id="PS00134">
    <property type="entry name" value="TRYPSIN_HIS"/>
    <property type="match status" value="1"/>
</dbReference>
<name>A0A7R8YUE3_HERIL</name>
<accession>A0A7R8YUE3</accession>
<dbReference type="InterPro" id="IPR018114">
    <property type="entry name" value="TRYPSIN_HIS"/>
</dbReference>
<dbReference type="InterPro" id="IPR051487">
    <property type="entry name" value="Ser/Thr_Proteases_Immune/Dev"/>
</dbReference>
<keyword evidence="1" id="KW-1015">Disulfide bond</keyword>
<reference evidence="5 6" key="1">
    <citation type="submission" date="2020-11" db="EMBL/GenBank/DDBJ databases">
        <authorList>
            <person name="Wallbank WR R."/>
            <person name="Pardo Diaz C."/>
            <person name="Kozak K."/>
            <person name="Martin S."/>
            <person name="Jiggins C."/>
            <person name="Moest M."/>
            <person name="Warren A I."/>
            <person name="Generalovic N T."/>
            <person name="Byers J.R.P. K."/>
            <person name="Montejo-Kovacevich G."/>
            <person name="Yen C E."/>
        </authorList>
    </citation>
    <scope>NUCLEOTIDE SEQUENCE [LARGE SCALE GENOMIC DNA]</scope>
</reference>
<dbReference type="Proteomes" id="UP000594454">
    <property type="component" value="Chromosome 3"/>
</dbReference>
<proteinExistence type="inferred from homology"/>
<dbReference type="SMART" id="SM00020">
    <property type="entry name" value="Tryp_SPc"/>
    <property type="match status" value="1"/>
</dbReference>
<dbReference type="PROSITE" id="PS50240">
    <property type="entry name" value="TRYPSIN_DOM"/>
    <property type="match status" value="1"/>
</dbReference>
<evidence type="ECO:0000256" key="3">
    <source>
        <dbReference type="SAM" id="SignalP"/>
    </source>
</evidence>
<dbReference type="Pfam" id="PF00089">
    <property type="entry name" value="Trypsin"/>
    <property type="match status" value="1"/>
</dbReference>
<dbReference type="PANTHER" id="PTHR24256">
    <property type="entry name" value="TRYPTASE-RELATED"/>
    <property type="match status" value="1"/>
</dbReference>
<feature type="signal peptide" evidence="3">
    <location>
        <begin position="1"/>
        <end position="25"/>
    </location>
</feature>
<feature type="chain" id="PRO_5031084915" description="Peptidase S1 domain-containing protein" evidence="3">
    <location>
        <begin position="26"/>
        <end position="239"/>
    </location>
</feature>
<dbReference type="GO" id="GO:0006508">
    <property type="term" value="P:proteolysis"/>
    <property type="evidence" value="ECO:0007669"/>
    <property type="project" value="InterPro"/>
</dbReference>
<dbReference type="OrthoDB" id="6380398at2759"/>
<dbReference type="InterPro" id="IPR009003">
    <property type="entry name" value="Peptidase_S1_PA"/>
</dbReference>
<sequence>MTTKTSYDPICSAVLLTGLHALTAAHCIDDDSPFDRRIIAGDLYPALSNEGKTPRCREERCVVNFQKHPLASSKCCDLAVVKLNKPITPSKNIGFVPIATDQLKERTLVITLGFGRNEKNDNESSRKLRFGIFPVTRKNCSDNGGTSYSIRKNSIGQYPVYEDVGGPLINIEPPYRCYGICAGGEGDLNTYVDTAQSRRWILNSVLVLVDPMNASSAEGESQLQGTVPVACLLIYAYLW</sequence>
<dbReference type="InterPro" id="IPR001254">
    <property type="entry name" value="Trypsin_dom"/>
</dbReference>
<dbReference type="SUPFAM" id="SSF50494">
    <property type="entry name" value="Trypsin-like serine proteases"/>
    <property type="match status" value="1"/>
</dbReference>
<evidence type="ECO:0000313" key="6">
    <source>
        <dbReference type="Proteomes" id="UP000594454"/>
    </source>
</evidence>
<dbReference type="Gene3D" id="2.40.10.10">
    <property type="entry name" value="Trypsin-like serine proteases"/>
    <property type="match status" value="1"/>
</dbReference>
<gene>
    <name evidence="5" type="ORF">HERILL_LOCUS8521</name>
</gene>
<organism evidence="5 6">
    <name type="scientific">Hermetia illucens</name>
    <name type="common">Black soldier fly</name>
    <dbReference type="NCBI Taxonomy" id="343691"/>
    <lineage>
        <taxon>Eukaryota</taxon>
        <taxon>Metazoa</taxon>
        <taxon>Ecdysozoa</taxon>
        <taxon>Arthropoda</taxon>
        <taxon>Hexapoda</taxon>
        <taxon>Insecta</taxon>
        <taxon>Pterygota</taxon>
        <taxon>Neoptera</taxon>
        <taxon>Endopterygota</taxon>
        <taxon>Diptera</taxon>
        <taxon>Brachycera</taxon>
        <taxon>Stratiomyomorpha</taxon>
        <taxon>Stratiomyidae</taxon>
        <taxon>Hermetiinae</taxon>
        <taxon>Hermetia</taxon>
    </lineage>
</organism>
<protein>
    <recommendedName>
        <fullName evidence="4">Peptidase S1 domain-containing protein</fullName>
    </recommendedName>
</protein>
<comment type="similarity">
    <text evidence="2">Belongs to the peptidase S1 family. CLIP subfamily.</text>
</comment>
<keyword evidence="3" id="KW-0732">Signal</keyword>
<dbReference type="GO" id="GO:0004252">
    <property type="term" value="F:serine-type endopeptidase activity"/>
    <property type="evidence" value="ECO:0007669"/>
    <property type="project" value="InterPro"/>
</dbReference>
<dbReference type="InParanoid" id="A0A7R8YUE3"/>
<feature type="domain" description="Peptidase S1" evidence="4">
    <location>
        <begin position="1"/>
        <end position="206"/>
    </location>
</feature>
<evidence type="ECO:0000256" key="2">
    <source>
        <dbReference type="ARBA" id="ARBA00024195"/>
    </source>
</evidence>
<evidence type="ECO:0000256" key="1">
    <source>
        <dbReference type="ARBA" id="ARBA00023157"/>
    </source>
</evidence>
<evidence type="ECO:0000313" key="5">
    <source>
        <dbReference type="EMBL" id="CAD7085697.1"/>
    </source>
</evidence>
<dbReference type="InterPro" id="IPR043504">
    <property type="entry name" value="Peptidase_S1_PA_chymotrypsin"/>
</dbReference>
<evidence type="ECO:0000259" key="4">
    <source>
        <dbReference type="PROSITE" id="PS50240"/>
    </source>
</evidence>
<keyword evidence="6" id="KW-1185">Reference proteome</keyword>
<dbReference type="EMBL" id="LR899011">
    <property type="protein sequence ID" value="CAD7085697.1"/>
    <property type="molecule type" value="Genomic_DNA"/>
</dbReference>
<dbReference type="AlphaFoldDB" id="A0A7R8YUE3"/>